<evidence type="ECO:0000256" key="1">
    <source>
        <dbReference type="ARBA" id="ARBA00010272"/>
    </source>
</evidence>
<dbReference type="InterPro" id="IPR029756">
    <property type="entry name" value="MTH1187/YkoF-like"/>
</dbReference>
<organism evidence="3">
    <name type="scientific">uncultured Desulfobacterium sp</name>
    <dbReference type="NCBI Taxonomy" id="201089"/>
    <lineage>
        <taxon>Bacteria</taxon>
        <taxon>Pseudomonadati</taxon>
        <taxon>Thermodesulfobacteriota</taxon>
        <taxon>Desulfobacteria</taxon>
        <taxon>Desulfobacterales</taxon>
        <taxon>Desulfobacteriaceae</taxon>
        <taxon>Desulfobacterium</taxon>
        <taxon>environmental samples</taxon>
    </lineage>
</organism>
<feature type="domain" description="Thiamine-binding protein" evidence="2">
    <location>
        <begin position="4"/>
        <end position="93"/>
    </location>
</feature>
<sequence length="102" mass="11243">MTLMEFSIIPLDKGPSLSRYIAKALTVVDESGLDYRANPMGTVVEGDWDQLLGLLSRCFHALQQDSDRISIQAKFDYRKGMSGAITGKITSVEAKAGRSFKQ</sequence>
<dbReference type="Gene3D" id="3.30.70.930">
    <property type="match status" value="1"/>
</dbReference>
<protein>
    <recommendedName>
        <fullName evidence="2">Thiamine-binding protein domain-containing protein</fullName>
    </recommendedName>
</protein>
<dbReference type="EMBL" id="OJIN01000217">
    <property type="protein sequence ID" value="SPD75759.1"/>
    <property type="molecule type" value="Genomic_DNA"/>
</dbReference>
<dbReference type="PANTHER" id="PTHR33777:SF1">
    <property type="entry name" value="UPF0045 PROTEIN ECM15"/>
    <property type="match status" value="1"/>
</dbReference>
<dbReference type="InterPro" id="IPR051614">
    <property type="entry name" value="UPF0045_domain"/>
</dbReference>
<evidence type="ECO:0000259" key="2">
    <source>
        <dbReference type="Pfam" id="PF01910"/>
    </source>
</evidence>
<dbReference type="GO" id="GO:0005829">
    <property type="term" value="C:cytosol"/>
    <property type="evidence" value="ECO:0007669"/>
    <property type="project" value="TreeGrafter"/>
</dbReference>
<dbReference type="SUPFAM" id="SSF89957">
    <property type="entry name" value="MTH1187/YkoF-like"/>
    <property type="match status" value="1"/>
</dbReference>
<dbReference type="AlphaFoldDB" id="A0A445N230"/>
<dbReference type="InterPro" id="IPR002767">
    <property type="entry name" value="Thiamine_BP"/>
</dbReference>
<dbReference type="PANTHER" id="PTHR33777">
    <property type="entry name" value="UPF0045 PROTEIN ECM15"/>
    <property type="match status" value="1"/>
</dbReference>
<accession>A0A445N230</accession>
<evidence type="ECO:0000313" key="3">
    <source>
        <dbReference type="EMBL" id="SPD75759.1"/>
    </source>
</evidence>
<proteinExistence type="inferred from homology"/>
<name>A0A445N230_9BACT</name>
<dbReference type="Pfam" id="PF01910">
    <property type="entry name" value="Thiamine_BP"/>
    <property type="match status" value="1"/>
</dbReference>
<reference evidence="3" key="1">
    <citation type="submission" date="2018-01" db="EMBL/GenBank/DDBJ databases">
        <authorList>
            <person name="Regsiter A."/>
            <person name="William W."/>
        </authorList>
    </citation>
    <scope>NUCLEOTIDE SEQUENCE</scope>
    <source>
        <strain evidence="3">TRIP AH-1</strain>
    </source>
</reference>
<comment type="similarity">
    <text evidence="1">Belongs to the UPF0045 family.</text>
</comment>
<gene>
    <name evidence="3" type="ORF">PITCH_A720099</name>
</gene>
<dbReference type="NCBIfam" id="TIGR00106">
    <property type="entry name" value="MTH1187 family thiamine-binding protein"/>
    <property type="match status" value="1"/>
</dbReference>